<name>A0A2X1A1H6_9BACI</name>
<keyword evidence="1" id="KW-0472">Membrane</keyword>
<evidence type="ECO:0000313" key="3">
    <source>
        <dbReference type="Proteomes" id="UP000251431"/>
    </source>
</evidence>
<dbReference type="EMBL" id="UAQE01000004">
    <property type="protein sequence ID" value="SPU38139.1"/>
    <property type="molecule type" value="Genomic_DNA"/>
</dbReference>
<keyword evidence="1" id="KW-1133">Transmembrane helix</keyword>
<dbReference type="Proteomes" id="UP000251431">
    <property type="component" value="Unassembled WGS sequence"/>
</dbReference>
<accession>A0A2X1A1H6</accession>
<sequence length="142" mass="16120">MGEMEQLTWLAKQSSKIPHTSEQLISQGFLPEAIGQYVFITENFWQLKEPLLWIHSLENASVKGDFYAHLKETNSQTDAAIETKEGQFVVAVDQNADKEDGKVAKKGEISYVLIAEFVGLILVIAVILYIILRKRKKNQLKQ</sequence>
<protein>
    <submittedName>
        <fullName evidence="2">Uncharacterized protein</fullName>
    </submittedName>
</protein>
<proteinExistence type="predicted"/>
<reference evidence="2 3" key="1">
    <citation type="submission" date="2018-06" db="EMBL/GenBank/DDBJ databases">
        <authorList>
            <consortium name="Pathogen Informatics"/>
            <person name="Doyle S."/>
        </authorList>
    </citation>
    <scope>NUCLEOTIDE SEQUENCE [LARGE SCALE GENOMIC DNA]</scope>
    <source>
        <strain evidence="2 3">NCTC7582</strain>
    </source>
</reference>
<organism evidence="2 3">
    <name type="scientific">Lysinibacillus capsici</name>
    <dbReference type="NCBI Taxonomy" id="2115968"/>
    <lineage>
        <taxon>Bacteria</taxon>
        <taxon>Bacillati</taxon>
        <taxon>Bacillota</taxon>
        <taxon>Bacilli</taxon>
        <taxon>Bacillales</taxon>
        <taxon>Bacillaceae</taxon>
        <taxon>Lysinibacillus</taxon>
    </lineage>
</organism>
<keyword evidence="1" id="KW-0812">Transmembrane</keyword>
<evidence type="ECO:0000256" key="1">
    <source>
        <dbReference type="SAM" id="Phobius"/>
    </source>
</evidence>
<dbReference type="AlphaFoldDB" id="A0A2X1A1H6"/>
<evidence type="ECO:0000313" key="2">
    <source>
        <dbReference type="EMBL" id="SPU38139.1"/>
    </source>
</evidence>
<gene>
    <name evidence="2" type="ORF">NCTC7582_04091</name>
</gene>
<feature type="transmembrane region" description="Helical" evidence="1">
    <location>
        <begin position="109"/>
        <end position="132"/>
    </location>
</feature>